<reference evidence="2 3" key="1">
    <citation type="submission" date="2018-06" db="EMBL/GenBank/DDBJ databases">
        <authorList>
            <person name="Liu Z.-W."/>
        </authorList>
    </citation>
    <scope>NUCLEOTIDE SEQUENCE [LARGE SCALE GENOMIC DNA]</scope>
    <source>
        <strain evidence="2 3">2b14</strain>
    </source>
</reference>
<dbReference type="Proteomes" id="UP000251692">
    <property type="component" value="Unassembled WGS sequence"/>
</dbReference>
<dbReference type="EMBL" id="QMDV01000004">
    <property type="protein sequence ID" value="RAU81627.1"/>
    <property type="molecule type" value="Genomic_DNA"/>
</dbReference>
<evidence type="ECO:0000313" key="2">
    <source>
        <dbReference type="EMBL" id="RAU81627.1"/>
    </source>
</evidence>
<dbReference type="InterPro" id="IPR026444">
    <property type="entry name" value="Secre_tail"/>
</dbReference>
<dbReference type="Pfam" id="PF18962">
    <property type="entry name" value="Por_Secre_tail"/>
    <property type="match status" value="1"/>
</dbReference>
<dbReference type="Gene3D" id="2.60.40.10">
    <property type="entry name" value="Immunoglobulins"/>
    <property type="match status" value="1"/>
</dbReference>
<protein>
    <submittedName>
        <fullName evidence="2">T9SS C-terminal target domain-containing protein</fullName>
    </submittedName>
</protein>
<sequence length="430" mass="47238">MELLQVGRRLVGLVILVGSLMQTQTVKAQIAMTKYLTTYSQNFDALPASGTAVWENGTSTLIPGWTVQRTKSINTITANNGSNNTGGLMSYGATSSTERALGSIGSATAGEFAWGVTLQNKTGTAITSIDVNFWGEQWRVSNKTAPQHKITFWYAISSDNASFNLSPASDQNWIEVPGLTFRSPHFLITGTILDGNATANKQQLSGNLAITVPDGHYVMLRWKDADEVEADHALAIDDFTVSWNTAYEPAPMPVELASFKAIKAKAGVELTWQTASEHQNDYFLVERSTDGLAFKSIGSIKGQGTTKNRQVYTFTDKTPDVGTLYYRLKQVDEDESFTYSNVVQVYSQLLSKPLVYPTIVSQEVYIAIEQPQHINQLTILNKAGKTVLTQHSKVGEQTYTINVADLKAGSYFLVIMNGSGKKQVRRFVKN</sequence>
<organism evidence="2 3">
    <name type="scientific">Pontibacter arcticus</name>
    <dbReference type="NCBI Taxonomy" id="2080288"/>
    <lineage>
        <taxon>Bacteria</taxon>
        <taxon>Pseudomonadati</taxon>
        <taxon>Bacteroidota</taxon>
        <taxon>Cytophagia</taxon>
        <taxon>Cytophagales</taxon>
        <taxon>Hymenobacteraceae</taxon>
        <taxon>Pontibacter</taxon>
    </lineage>
</organism>
<dbReference type="NCBIfam" id="TIGR04183">
    <property type="entry name" value="Por_Secre_tail"/>
    <property type="match status" value="1"/>
</dbReference>
<accession>A0A364RBK8</accession>
<evidence type="ECO:0000313" key="3">
    <source>
        <dbReference type="Proteomes" id="UP000251692"/>
    </source>
</evidence>
<gene>
    <name evidence="2" type="ORF">DP923_12975</name>
</gene>
<dbReference type="RefSeq" id="WP_112306307.1">
    <property type="nucleotide sequence ID" value="NZ_QMDV01000004.1"/>
</dbReference>
<feature type="domain" description="Secretion system C-terminal sorting" evidence="1">
    <location>
        <begin position="355"/>
        <end position="425"/>
    </location>
</feature>
<comment type="caution">
    <text evidence="2">The sequence shown here is derived from an EMBL/GenBank/DDBJ whole genome shotgun (WGS) entry which is preliminary data.</text>
</comment>
<evidence type="ECO:0000259" key="1">
    <source>
        <dbReference type="Pfam" id="PF18962"/>
    </source>
</evidence>
<proteinExistence type="predicted"/>
<name>A0A364RBK8_9BACT</name>
<dbReference type="AlphaFoldDB" id="A0A364RBK8"/>
<dbReference type="OrthoDB" id="1490051at2"/>
<dbReference type="InterPro" id="IPR013783">
    <property type="entry name" value="Ig-like_fold"/>
</dbReference>
<keyword evidence="3" id="KW-1185">Reference proteome</keyword>
<reference evidence="2 3" key="2">
    <citation type="submission" date="2018-07" db="EMBL/GenBank/DDBJ databases">
        <title>Pontibacter sp. 2b14 genomic sequence and assembly.</title>
        <authorList>
            <person name="Du Z.-J."/>
        </authorList>
    </citation>
    <scope>NUCLEOTIDE SEQUENCE [LARGE SCALE GENOMIC DNA]</scope>
    <source>
        <strain evidence="2 3">2b14</strain>
    </source>
</reference>